<dbReference type="OrthoDB" id="767251at2"/>
<dbReference type="InterPro" id="IPR028250">
    <property type="entry name" value="DsbDN"/>
</dbReference>
<dbReference type="EMBL" id="VLLE01000002">
    <property type="protein sequence ID" value="TWI85847.1"/>
    <property type="molecule type" value="Genomic_DNA"/>
</dbReference>
<keyword evidence="3" id="KW-1185">Reference proteome</keyword>
<organism evidence="2 3">
    <name type="scientific">Lacibacter cauensis</name>
    <dbReference type="NCBI Taxonomy" id="510947"/>
    <lineage>
        <taxon>Bacteria</taxon>
        <taxon>Pseudomonadati</taxon>
        <taxon>Bacteroidota</taxon>
        <taxon>Chitinophagia</taxon>
        <taxon>Chitinophagales</taxon>
        <taxon>Chitinophagaceae</taxon>
        <taxon>Lacibacter</taxon>
    </lineage>
</organism>
<reference evidence="2 3" key="1">
    <citation type="journal article" date="2015" name="Stand. Genomic Sci.">
        <title>Genomic Encyclopedia of Bacterial and Archaeal Type Strains, Phase III: the genomes of soil and plant-associated and newly described type strains.</title>
        <authorList>
            <person name="Whitman W.B."/>
            <person name="Woyke T."/>
            <person name="Klenk H.P."/>
            <person name="Zhou Y."/>
            <person name="Lilburn T.G."/>
            <person name="Beck B.J."/>
            <person name="De Vos P."/>
            <person name="Vandamme P."/>
            <person name="Eisen J.A."/>
            <person name="Garrity G."/>
            <person name="Hugenholtz P."/>
            <person name="Kyrpides N.C."/>
        </authorList>
    </citation>
    <scope>NUCLEOTIDE SEQUENCE [LARGE SCALE GENOMIC DNA]</scope>
    <source>
        <strain evidence="2 3">CGMCC 1.7271</strain>
    </source>
</reference>
<dbReference type="Pfam" id="PF11412">
    <property type="entry name" value="DsbD_N"/>
    <property type="match status" value="1"/>
</dbReference>
<accession>A0A562SX34</accession>
<proteinExistence type="predicted"/>
<evidence type="ECO:0000313" key="3">
    <source>
        <dbReference type="Proteomes" id="UP000316167"/>
    </source>
</evidence>
<dbReference type="Proteomes" id="UP000316167">
    <property type="component" value="Unassembled WGS sequence"/>
</dbReference>
<comment type="caution">
    <text evidence="2">The sequence shown here is derived from an EMBL/GenBank/DDBJ whole genome shotgun (WGS) entry which is preliminary data.</text>
</comment>
<evidence type="ECO:0000259" key="1">
    <source>
        <dbReference type="Pfam" id="PF11412"/>
    </source>
</evidence>
<evidence type="ECO:0000313" key="2">
    <source>
        <dbReference type="EMBL" id="TWI85847.1"/>
    </source>
</evidence>
<dbReference type="AlphaFoldDB" id="A0A562SX34"/>
<feature type="domain" description="Thiol:disulfide interchange protein DsbD N-terminal" evidence="1">
    <location>
        <begin position="32"/>
        <end position="148"/>
    </location>
</feature>
<dbReference type="RefSeq" id="WP_144884941.1">
    <property type="nucleotide sequence ID" value="NZ_VLLE01000002.1"/>
</dbReference>
<dbReference type="InterPro" id="IPR036929">
    <property type="entry name" value="DsbDN_sf"/>
</dbReference>
<protein>
    <submittedName>
        <fullName evidence="2">Disulfide bond corrector protein DsbC</fullName>
    </submittedName>
</protein>
<dbReference type="Gene3D" id="2.60.40.1250">
    <property type="entry name" value="Thiol:disulfide interchange protein DsbD, N-terminal domain"/>
    <property type="match status" value="1"/>
</dbReference>
<sequence length="150" mass="16886">MNLLRTVATFLSVLTISVTGYCQDVVKWNFTAKKIADKTYEIHLAAKLEEGWHIYSQSSPEGGPLPTKIVFSKNPLIMLQGKIREEGKMEIYHEDVFDVDVYSYNNKVDFVQLVKLKANAKTSINGSVEFMACSNGKCLTPEKVTFSLKL</sequence>
<name>A0A562SX34_9BACT</name>
<gene>
    <name evidence="2" type="ORF">IQ13_1016</name>
</gene>